<feature type="chain" id="PRO_5011639112" evidence="1">
    <location>
        <begin position="19"/>
        <end position="288"/>
    </location>
</feature>
<organism evidence="3 4">
    <name type="scientific">Chitinophaga terrae</name>
    <name type="common">ex Kim and Jung 2007</name>
    <dbReference type="NCBI Taxonomy" id="408074"/>
    <lineage>
        <taxon>Bacteria</taxon>
        <taxon>Pseudomonadati</taxon>
        <taxon>Bacteroidota</taxon>
        <taxon>Chitinophagia</taxon>
        <taxon>Chitinophagales</taxon>
        <taxon>Chitinophagaceae</taxon>
        <taxon>Chitinophaga</taxon>
    </lineage>
</organism>
<name>A0A1H3ZFS7_9BACT</name>
<dbReference type="SUPFAM" id="SSF51695">
    <property type="entry name" value="PLC-like phosphodiesterases"/>
    <property type="match status" value="1"/>
</dbReference>
<protein>
    <submittedName>
        <fullName evidence="3">Glycerophosphoryl diester phosphodiesterase</fullName>
    </submittedName>
</protein>
<evidence type="ECO:0000313" key="4">
    <source>
        <dbReference type="Proteomes" id="UP000199656"/>
    </source>
</evidence>
<sequence length="288" mass="32686">MKRYFLLLFCAASLYANAQTRPVDIILNEFRKKPGHVMVAAHRAAHSKYPENSLAAVKEAINQGIDIAEIDVRATKDSVLVIMHDATILRTTGQKGKVSDYTYAELQKFPLLFNGKPTAEKIPTFDEVLKLAKDKILIDIDFKADEDYAMGKTIDAIVAHKMEDQVLFFLYDHKDAAKVRAINPKIPIMPRVHNVDETYEALAMGDQGGKFPVLHVDDSFYNDTTMMRVLKKGTRVWINALGKYDKMEEKQADSGFDQLRKDAQYANVIQTDHPEKLLAYLRKKGLHK</sequence>
<dbReference type="GO" id="GO:0005886">
    <property type="term" value="C:plasma membrane"/>
    <property type="evidence" value="ECO:0007669"/>
    <property type="project" value="TreeGrafter"/>
</dbReference>
<dbReference type="CDD" id="cd08566">
    <property type="entry name" value="GDPD_AtGDE_like"/>
    <property type="match status" value="1"/>
</dbReference>
<gene>
    <name evidence="3" type="ORF">SAMN05660909_01205</name>
</gene>
<dbReference type="Pfam" id="PF03009">
    <property type="entry name" value="GDPD"/>
    <property type="match status" value="1"/>
</dbReference>
<keyword evidence="1" id="KW-0732">Signal</keyword>
<dbReference type="GO" id="GO:0070291">
    <property type="term" value="P:N-acylethanolamine metabolic process"/>
    <property type="evidence" value="ECO:0007669"/>
    <property type="project" value="TreeGrafter"/>
</dbReference>
<feature type="domain" description="GP-PDE" evidence="2">
    <location>
        <begin position="37"/>
        <end position="281"/>
    </location>
</feature>
<dbReference type="Proteomes" id="UP000199656">
    <property type="component" value="Unassembled WGS sequence"/>
</dbReference>
<evidence type="ECO:0000256" key="1">
    <source>
        <dbReference type="SAM" id="SignalP"/>
    </source>
</evidence>
<dbReference type="AlphaFoldDB" id="A0A1H3ZFS7"/>
<evidence type="ECO:0000259" key="2">
    <source>
        <dbReference type="PROSITE" id="PS51704"/>
    </source>
</evidence>
<dbReference type="GO" id="GO:0006580">
    <property type="term" value="P:ethanolamine metabolic process"/>
    <property type="evidence" value="ECO:0007669"/>
    <property type="project" value="TreeGrafter"/>
</dbReference>
<dbReference type="RefSeq" id="WP_089759674.1">
    <property type="nucleotide sequence ID" value="NZ_BKAT01000005.1"/>
</dbReference>
<dbReference type="Gene3D" id="3.20.20.190">
    <property type="entry name" value="Phosphatidylinositol (PI) phosphodiesterase"/>
    <property type="match status" value="1"/>
</dbReference>
<dbReference type="InterPro" id="IPR030395">
    <property type="entry name" value="GP_PDE_dom"/>
</dbReference>
<dbReference type="PANTHER" id="PTHR46320">
    <property type="entry name" value="GLYCEROPHOSPHODIESTER PHOSPHODIESTERASE 1"/>
    <property type="match status" value="1"/>
</dbReference>
<dbReference type="EMBL" id="FNRL01000004">
    <property type="protein sequence ID" value="SEA22626.1"/>
    <property type="molecule type" value="Genomic_DNA"/>
</dbReference>
<proteinExistence type="predicted"/>
<dbReference type="PANTHER" id="PTHR46320:SF1">
    <property type="entry name" value="GLYCEROPHOSPHODIESTER PHOSPHODIESTERASE 1"/>
    <property type="match status" value="1"/>
</dbReference>
<feature type="signal peptide" evidence="1">
    <location>
        <begin position="1"/>
        <end position="18"/>
    </location>
</feature>
<reference evidence="4" key="1">
    <citation type="submission" date="2016-10" db="EMBL/GenBank/DDBJ databases">
        <authorList>
            <person name="Varghese N."/>
            <person name="Submissions S."/>
        </authorList>
    </citation>
    <scope>NUCLEOTIDE SEQUENCE [LARGE SCALE GENOMIC DNA]</scope>
    <source>
        <strain evidence="4">DSM 23920</strain>
    </source>
</reference>
<keyword evidence="4" id="KW-1185">Reference proteome</keyword>
<dbReference type="GO" id="GO:0008889">
    <property type="term" value="F:glycerophosphodiester phosphodiesterase activity"/>
    <property type="evidence" value="ECO:0007669"/>
    <property type="project" value="TreeGrafter"/>
</dbReference>
<dbReference type="InterPro" id="IPR017946">
    <property type="entry name" value="PLC-like_Pdiesterase_TIM-brl"/>
</dbReference>
<evidence type="ECO:0000313" key="3">
    <source>
        <dbReference type="EMBL" id="SEA22626.1"/>
    </source>
</evidence>
<dbReference type="STRING" id="408074.SAMN05660909_01205"/>
<dbReference type="OrthoDB" id="384721at2"/>
<dbReference type="PROSITE" id="PS51704">
    <property type="entry name" value="GP_PDE"/>
    <property type="match status" value="1"/>
</dbReference>
<dbReference type="GO" id="GO:0006644">
    <property type="term" value="P:phospholipid metabolic process"/>
    <property type="evidence" value="ECO:0007669"/>
    <property type="project" value="TreeGrafter"/>
</dbReference>
<accession>A0A1H3ZFS7</accession>